<feature type="transmembrane region" description="Helical" evidence="1">
    <location>
        <begin position="7"/>
        <end position="25"/>
    </location>
</feature>
<dbReference type="Proteomes" id="UP000054387">
    <property type="component" value="Unassembled WGS sequence"/>
</dbReference>
<keyword evidence="1" id="KW-1133">Transmembrane helix</keyword>
<comment type="caution">
    <text evidence="2">The sequence shown here is derived from an EMBL/GenBank/DDBJ whole genome shotgun (WGS) entry which is preliminary data.</text>
</comment>
<proteinExistence type="predicted"/>
<dbReference type="STRING" id="1514971.AUR64_10760"/>
<feature type="transmembrane region" description="Helical" evidence="1">
    <location>
        <begin position="37"/>
        <end position="56"/>
    </location>
</feature>
<name>A0A0W1R9E1_9EURY</name>
<dbReference type="OrthoDB" id="342897at2157"/>
<keyword evidence="1" id="KW-0812">Transmembrane</keyword>
<organism evidence="2 3">
    <name type="scientific">Haloprofundus marisrubri</name>
    <dbReference type="NCBI Taxonomy" id="1514971"/>
    <lineage>
        <taxon>Archaea</taxon>
        <taxon>Methanobacteriati</taxon>
        <taxon>Methanobacteriota</taxon>
        <taxon>Stenosarchaea group</taxon>
        <taxon>Halobacteria</taxon>
        <taxon>Halobacteriales</taxon>
        <taxon>Haloferacaceae</taxon>
        <taxon>Haloprofundus</taxon>
    </lineage>
</organism>
<evidence type="ECO:0000313" key="2">
    <source>
        <dbReference type="EMBL" id="KTG10072.1"/>
    </source>
</evidence>
<keyword evidence="3" id="KW-1185">Reference proteome</keyword>
<accession>A0A0W1R9E1</accession>
<gene>
    <name evidence="2" type="ORF">AUR64_10760</name>
</gene>
<sequence>MPELVRLVFYGILVAQYPFGLLMYYDAKRLDLKNPEMYLHGVVVPAAGFLVMLYYVSERKNLPKKQAQEE</sequence>
<dbReference type="AlphaFoldDB" id="A0A0W1R9E1"/>
<evidence type="ECO:0000256" key="1">
    <source>
        <dbReference type="SAM" id="Phobius"/>
    </source>
</evidence>
<evidence type="ECO:0000313" key="3">
    <source>
        <dbReference type="Proteomes" id="UP000054387"/>
    </source>
</evidence>
<keyword evidence="1" id="KW-0472">Membrane</keyword>
<dbReference type="RefSeq" id="WP_058581427.1">
    <property type="nucleotide sequence ID" value="NZ_LOPU01000018.1"/>
</dbReference>
<dbReference type="EMBL" id="LOPU01000018">
    <property type="protein sequence ID" value="KTG10072.1"/>
    <property type="molecule type" value="Genomic_DNA"/>
</dbReference>
<protein>
    <submittedName>
        <fullName evidence="2">Uncharacterized protein</fullName>
    </submittedName>
</protein>
<reference evidence="2 3" key="1">
    <citation type="submission" date="2015-12" db="EMBL/GenBank/DDBJ databases">
        <title>Haloprofundus marisrubri gen. nov., sp. nov., an extremely halophilic archaeon isolated from the Discovery deep brine-seawater interface in the Red Sea.</title>
        <authorList>
            <person name="Zhang G."/>
            <person name="Stingl U."/>
            <person name="Rashid M."/>
        </authorList>
    </citation>
    <scope>NUCLEOTIDE SEQUENCE [LARGE SCALE GENOMIC DNA]</scope>
    <source>
        <strain evidence="2 3">SB9</strain>
    </source>
</reference>